<proteinExistence type="predicted"/>
<evidence type="ECO:0000256" key="1">
    <source>
        <dbReference type="ARBA" id="ARBA00004413"/>
    </source>
</evidence>
<dbReference type="InterPro" id="IPR001164">
    <property type="entry name" value="ArfGAP_dom"/>
</dbReference>
<keyword evidence="15" id="KW-1185">Reference proteome</keyword>
<keyword evidence="5 10" id="KW-0863">Zinc-finger</keyword>
<dbReference type="AlphaFoldDB" id="A0A835C705"/>
<feature type="domain" description="PH" evidence="12">
    <location>
        <begin position="291"/>
        <end position="427"/>
    </location>
</feature>
<dbReference type="GO" id="GO:0005886">
    <property type="term" value="C:plasma membrane"/>
    <property type="evidence" value="ECO:0007669"/>
    <property type="project" value="UniProtKB-SubCell"/>
</dbReference>
<dbReference type="PROSITE" id="PS50088">
    <property type="entry name" value="ANK_REPEAT"/>
    <property type="match status" value="2"/>
</dbReference>
<dbReference type="OrthoDB" id="194358at2759"/>
<evidence type="ECO:0000256" key="6">
    <source>
        <dbReference type="ARBA" id="ARBA00022833"/>
    </source>
</evidence>
<dbReference type="SUPFAM" id="SSF57863">
    <property type="entry name" value="ArfGap/RecO-like zinc finger"/>
    <property type="match status" value="1"/>
</dbReference>
<keyword evidence="7 9" id="KW-0040">ANK repeat</keyword>
<dbReference type="InterPro" id="IPR036770">
    <property type="entry name" value="Ankyrin_rpt-contain_sf"/>
</dbReference>
<evidence type="ECO:0000259" key="12">
    <source>
        <dbReference type="PROSITE" id="PS50003"/>
    </source>
</evidence>
<evidence type="ECO:0000256" key="2">
    <source>
        <dbReference type="ARBA" id="ARBA00022468"/>
    </source>
</evidence>
<dbReference type="FunFam" id="1.10.220.150:FF:000019">
    <property type="entry name" value="ADP-ribosylation factor GTPase-activating protein AGD1"/>
    <property type="match status" value="1"/>
</dbReference>
<name>A0A835C705_9FABA</name>
<keyword evidence="2" id="KW-0343">GTPase activation</keyword>
<dbReference type="PROSITE" id="PS50297">
    <property type="entry name" value="ANK_REP_REGION"/>
    <property type="match status" value="2"/>
</dbReference>
<dbReference type="Pfam" id="PF16746">
    <property type="entry name" value="BAR_3"/>
    <property type="match status" value="1"/>
</dbReference>
<reference evidence="14" key="1">
    <citation type="submission" date="2020-09" db="EMBL/GenBank/DDBJ databases">
        <title>Genome-Enabled Discovery of Anthraquinone Biosynthesis in Senna tora.</title>
        <authorList>
            <person name="Kang S.-H."/>
            <person name="Pandey R.P."/>
            <person name="Lee C.-M."/>
            <person name="Sim J.-S."/>
            <person name="Jeong J.-T."/>
            <person name="Choi B.-S."/>
            <person name="Jung M."/>
            <person name="Ginzburg D."/>
            <person name="Zhao K."/>
            <person name="Won S.Y."/>
            <person name="Oh T.-J."/>
            <person name="Yu Y."/>
            <person name="Kim N.-H."/>
            <person name="Lee O.R."/>
            <person name="Lee T.-H."/>
            <person name="Bashyal P."/>
            <person name="Kim T.-S."/>
            <person name="Lee W.-H."/>
            <person name="Kawkins C."/>
            <person name="Kim C.-K."/>
            <person name="Kim J.S."/>
            <person name="Ahn B.O."/>
            <person name="Rhee S.Y."/>
            <person name="Sohng J.K."/>
        </authorList>
    </citation>
    <scope>NUCLEOTIDE SEQUENCE</scope>
    <source>
        <tissue evidence="14">Leaf</tissue>
    </source>
</reference>
<dbReference type="InterPro" id="IPR001849">
    <property type="entry name" value="PH_domain"/>
</dbReference>
<keyword evidence="6" id="KW-0862">Zinc</keyword>
<comment type="caution">
    <text evidence="14">The sequence shown here is derived from an EMBL/GenBank/DDBJ whole genome shotgun (WGS) entry which is preliminary data.</text>
</comment>
<dbReference type="InterPro" id="IPR037278">
    <property type="entry name" value="ARFGAP/RecO"/>
</dbReference>
<dbReference type="CDD" id="cd13250">
    <property type="entry name" value="PH_ACAP"/>
    <property type="match status" value="1"/>
</dbReference>
<comment type="subcellular location">
    <subcellularLocation>
        <location evidence="1">Cell membrane</location>
        <topology evidence="1">Peripheral membrane protein</topology>
        <orientation evidence="1">Cytoplasmic side</orientation>
    </subcellularLocation>
</comment>
<dbReference type="InterPro" id="IPR045258">
    <property type="entry name" value="ACAP1/2/3-like"/>
</dbReference>
<dbReference type="Proteomes" id="UP000634136">
    <property type="component" value="Unassembled WGS sequence"/>
</dbReference>
<dbReference type="InterPro" id="IPR004148">
    <property type="entry name" value="BAR_dom"/>
</dbReference>
<organism evidence="14 15">
    <name type="scientific">Senna tora</name>
    <dbReference type="NCBI Taxonomy" id="362788"/>
    <lineage>
        <taxon>Eukaryota</taxon>
        <taxon>Viridiplantae</taxon>
        <taxon>Streptophyta</taxon>
        <taxon>Embryophyta</taxon>
        <taxon>Tracheophyta</taxon>
        <taxon>Spermatophyta</taxon>
        <taxon>Magnoliopsida</taxon>
        <taxon>eudicotyledons</taxon>
        <taxon>Gunneridae</taxon>
        <taxon>Pentapetalae</taxon>
        <taxon>rosids</taxon>
        <taxon>fabids</taxon>
        <taxon>Fabales</taxon>
        <taxon>Fabaceae</taxon>
        <taxon>Caesalpinioideae</taxon>
        <taxon>Cassia clade</taxon>
        <taxon>Senna</taxon>
    </lineage>
</organism>
<dbReference type="GO" id="GO:0008270">
    <property type="term" value="F:zinc ion binding"/>
    <property type="evidence" value="ECO:0007669"/>
    <property type="project" value="UniProtKB-KW"/>
</dbReference>
<dbReference type="Gene3D" id="1.10.220.150">
    <property type="entry name" value="Arf GTPase activating protein"/>
    <property type="match status" value="1"/>
</dbReference>
<dbReference type="CDD" id="cd07606">
    <property type="entry name" value="BAR_SFC_plant"/>
    <property type="match status" value="1"/>
</dbReference>
<evidence type="ECO:0000256" key="10">
    <source>
        <dbReference type="PROSITE-ProRule" id="PRU00288"/>
    </source>
</evidence>
<dbReference type="PANTHER" id="PTHR23180:SF160">
    <property type="entry name" value="ADP-RIBOSYLATION FACTOR GTPASE-ACTIVATING PROTEIN EFFECTOR PROTEIN 1"/>
    <property type="match status" value="1"/>
</dbReference>
<evidence type="ECO:0000256" key="8">
    <source>
        <dbReference type="ARBA" id="ARBA00023054"/>
    </source>
</evidence>
<dbReference type="PRINTS" id="PR00405">
    <property type="entry name" value="REVINTRACTNG"/>
</dbReference>
<dbReference type="Pfam" id="PF13637">
    <property type="entry name" value="Ank_4"/>
    <property type="match status" value="1"/>
</dbReference>
<dbReference type="Pfam" id="PF00169">
    <property type="entry name" value="PH"/>
    <property type="match status" value="1"/>
</dbReference>
<evidence type="ECO:0000256" key="5">
    <source>
        <dbReference type="ARBA" id="ARBA00022771"/>
    </source>
</evidence>
<evidence type="ECO:0000256" key="7">
    <source>
        <dbReference type="ARBA" id="ARBA00023043"/>
    </source>
</evidence>
<dbReference type="SMART" id="SM00105">
    <property type="entry name" value="ArfGap"/>
    <property type="match status" value="1"/>
</dbReference>
<gene>
    <name evidence="14" type="ORF">G2W53_008900</name>
</gene>
<feature type="region of interest" description="Disordered" evidence="11">
    <location>
        <begin position="661"/>
        <end position="680"/>
    </location>
</feature>
<dbReference type="InterPro" id="IPR038508">
    <property type="entry name" value="ArfGAP_dom_sf"/>
</dbReference>
<dbReference type="InterPro" id="IPR035670">
    <property type="entry name" value="AGD1/2/3/4_BAR_plant"/>
</dbReference>
<dbReference type="PROSITE" id="PS50003">
    <property type="entry name" value="PH_DOMAIN"/>
    <property type="match status" value="1"/>
</dbReference>
<evidence type="ECO:0000259" key="13">
    <source>
        <dbReference type="PROSITE" id="PS50115"/>
    </source>
</evidence>
<dbReference type="InterPro" id="IPR011993">
    <property type="entry name" value="PH-like_dom_sf"/>
</dbReference>
<keyword evidence="4" id="KW-0677">Repeat</keyword>
<dbReference type="SUPFAM" id="SSF103657">
    <property type="entry name" value="BAR/IMD domain-like"/>
    <property type="match status" value="1"/>
</dbReference>
<feature type="repeat" description="ANK" evidence="9">
    <location>
        <begin position="692"/>
        <end position="719"/>
    </location>
</feature>
<evidence type="ECO:0000256" key="3">
    <source>
        <dbReference type="ARBA" id="ARBA00022723"/>
    </source>
</evidence>
<dbReference type="InterPro" id="IPR002110">
    <property type="entry name" value="Ankyrin_rpt"/>
</dbReference>
<dbReference type="PANTHER" id="PTHR23180">
    <property type="entry name" value="CENTAURIN/ARF"/>
    <property type="match status" value="1"/>
</dbReference>
<dbReference type="SUPFAM" id="SSF50729">
    <property type="entry name" value="PH domain-like"/>
    <property type="match status" value="1"/>
</dbReference>
<feature type="repeat" description="ANK" evidence="9">
    <location>
        <begin position="720"/>
        <end position="743"/>
    </location>
</feature>
<dbReference type="Pfam" id="PF01412">
    <property type="entry name" value="ArfGap"/>
    <property type="match status" value="1"/>
</dbReference>
<dbReference type="PROSITE" id="PS50115">
    <property type="entry name" value="ARFGAP"/>
    <property type="match status" value="1"/>
</dbReference>
<dbReference type="InterPro" id="IPR027267">
    <property type="entry name" value="AH/BAR_dom_sf"/>
</dbReference>
<dbReference type="GO" id="GO:0005737">
    <property type="term" value="C:cytoplasm"/>
    <property type="evidence" value="ECO:0007669"/>
    <property type="project" value="InterPro"/>
</dbReference>
<dbReference type="Gene3D" id="2.30.29.30">
    <property type="entry name" value="Pleckstrin-homology domain (PH domain)/Phosphotyrosine-binding domain (PTB)"/>
    <property type="match status" value="1"/>
</dbReference>
<dbReference type="SUPFAM" id="SSF48403">
    <property type="entry name" value="Ankyrin repeat"/>
    <property type="match status" value="1"/>
</dbReference>
<feature type="domain" description="Arf-GAP" evidence="13">
    <location>
        <begin position="470"/>
        <end position="615"/>
    </location>
</feature>
<evidence type="ECO:0000256" key="4">
    <source>
        <dbReference type="ARBA" id="ARBA00022737"/>
    </source>
</evidence>
<keyword evidence="3" id="KW-0479">Metal-binding</keyword>
<dbReference type="EMBL" id="JAAIUW010000004">
    <property type="protein sequence ID" value="KAF7834041.1"/>
    <property type="molecule type" value="Genomic_DNA"/>
</dbReference>
<evidence type="ECO:0000313" key="14">
    <source>
        <dbReference type="EMBL" id="KAF7834041.1"/>
    </source>
</evidence>
<evidence type="ECO:0000256" key="11">
    <source>
        <dbReference type="SAM" id="MobiDB-lite"/>
    </source>
</evidence>
<dbReference type="SMART" id="SM00233">
    <property type="entry name" value="PH"/>
    <property type="match status" value="1"/>
</dbReference>
<dbReference type="SMART" id="SM00721">
    <property type="entry name" value="BAR"/>
    <property type="match status" value="1"/>
</dbReference>
<accession>A0A835C705</accession>
<dbReference type="GO" id="GO:0005096">
    <property type="term" value="F:GTPase activator activity"/>
    <property type="evidence" value="ECO:0007669"/>
    <property type="project" value="UniProtKB-KW"/>
</dbReference>
<sequence>MHFAKLDDSPMFRQQLQCLEEGVDSLRMRCHKFYKGCRKYTEGLGEGYDGDIAFASALESFGGGHGDPLFVSLGGPVMNKFTIALREIGTYKEVLRTQVEHMLNDRLQQILNADIQDVKEARKRFDKACLVYDQAREKFLSLRKSTRIDIASVIEEEWHNSRNLFEEARFNLVSALNNVESKKRFEFLEAVTGIMDAHLRYFQQGYQLLHQMEPFISEVLAYAQQSRESCNTDQISLNEKMEEYKKQIHQESRLSLNGSHGSPGDCVQPFSRISNEVVDAVMESAANGKVQIIRQGFLSKRSSNLRGDWKRRYFVLDSRGMLFYYRKPWNWSYNGNPPSVQRNNATENGSGLLSRWLSSHYHGGVHDERSVARHAVNLLTSTIKVDADQSDLRFCFRIISPVKNYTLQAENTVDQMDWIEKMTGVIASLLSGQPLTDDSESGDCHFSGQIDMLESPKDDNQAVSKSAKSEKPIDVLRGVSGNDRCADCGKPEPDWASLNLGILICIECSGIHRNLGVHISKVRSLTLDVKVWDPSVLTMFQSLGNRFANSIWEEQLHSRSNIQADGIPAGSSNINRNKLFHARKPEHDDPISLKERYIHAKYAEKVFVLQIKDNKHLLSVAQQLWESVCANDKKSVYQYIVKSNLDVNAVSGQEYYGDAFDMPSSSSNSKSSSKGENKPIEDILDGSTSGVLHLACLTADIGMVELLLQYGADVNASDSRGRTPLHYCIIKGNTPAAKLLLMR</sequence>
<evidence type="ECO:0000256" key="9">
    <source>
        <dbReference type="PROSITE-ProRule" id="PRU00023"/>
    </source>
</evidence>
<dbReference type="Gene3D" id="1.25.40.20">
    <property type="entry name" value="Ankyrin repeat-containing domain"/>
    <property type="match status" value="1"/>
</dbReference>
<evidence type="ECO:0000313" key="15">
    <source>
        <dbReference type="Proteomes" id="UP000634136"/>
    </source>
</evidence>
<dbReference type="CDD" id="cd08204">
    <property type="entry name" value="ArfGap"/>
    <property type="match status" value="1"/>
</dbReference>
<keyword evidence="8" id="KW-0175">Coiled coil</keyword>
<protein>
    <submittedName>
        <fullName evidence="14">ADP-ribosylation factor GTPase-activating protein AGD3-like isoform X1</fullName>
    </submittedName>
</protein>
<dbReference type="Gene3D" id="1.20.1270.60">
    <property type="entry name" value="Arfaptin homology (AH) domain/BAR domain"/>
    <property type="match status" value="1"/>
</dbReference>